<proteinExistence type="predicted"/>
<protein>
    <submittedName>
        <fullName evidence="1">Uncharacterized protein</fullName>
    </submittedName>
</protein>
<name>A0A448WHM0_9PLAT</name>
<organism evidence="1 2">
    <name type="scientific">Protopolystoma xenopodis</name>
    <dbReference type="NCBI Taxonomy" id="117903"/>
    <lineage>
        <taxon>Eukaryota</taxon>
        <taxon>Metazoa</taxon>
        <taxon>Spiralia</taxon>
        <taxon>Lophotrochozoa</taxon>
        <taxon>Platyhelminthes</taxon>
        <taxon>Monogenea</taxon>
        <taxon>Polyopisthocotylea</taxon>
        <taxon>Polystomatidea</taxon>
        <taxon>Polystomatidae</taxon>
        <taxon>Protopolystoma</taxon>
    </lineage>
</organism>
<sequence>MRQIGCGRSAEFVHHSRPTHEQAEPKYIFATKSDIVNQFALNRRVEGQLGIRYLFAGWPKPGATKVALNTGRRTVHTFGR</sequence>
<dbReference type="AlphaFoldDB" id="A0A448WHM0"/>
<keyword evidence="2" id="KW-1185">Reference proteome</keyword>
<dbReference type="Proteomes" id="UP000784294">
    <property type="component" value="Unassembled WGS sequence"/>
</dbReference>
<dbReference type="EMBL" id="CAAALY010013326">
    <property type="protein sequence ID" value="VEL11945.1"/>
    <property type="molecule type" value="Genomic_DNA"/>
</dbReference>
<evidence type="ECO:0000313" key="1">
    <source>
        <dbReference type="EMBL" id="VEL11945.1"/>
    </source>
</evidence>
<accession>A0A448WHM0</accession>
<reference evidence="1" key="1">
    <citation type="submission" date="2018-11" db="EMBL/GenBank/DDBJ databases">
        <authorList>
            <consortium name="Pathogen Informatics"/>
        </authorList>
    </citation>
    <scope>NUCLEOTIDE SEQUENCE</scope>
</reference>
<comment type="caution">
    <text evidence="1">The sequence shown here is derived from an EMBL/GenBank/DDBJ whole genome shotgun (WGS) entry which is preliminary data.</text>
</comment>
<evidence type="ECO:0000313" key="2">
    <source>
        <dbReference type="Proteomes" id="UP000784294"/>
    </source>
</evidence>
<gene>
    <name evidence="1" type="ORF">PXEA_LOCUS5385</name>
</gene>